<evidence type="ECO:0000256" key="1">
    <source>
        <dbReference type="PROSITE-ProRule" id="PRU01360"/>
    </source>
</evidence>
<dbReference type="NCBIfam" id="TIGR04057">
    <property type="entry name" value="SusC_RagA_signa"/>
    <property type="match status" value="1"/>
</dbReference>
<accession>A0ABW3Q8N1</accession>
<keyword evidence="1" id="KW-0998">Cell outer membrane</keyword>
<dbReference type="Proteomes" id="UP001597116">
    <property type="component" value="Unassembled WGS sequence"/>
</dbReference>
<keyword evidence="1" id="KW-0813">Transport</keyword>
<dbReference type="InterPro" id="IPR000531">
    <property type="entry name" value="Beta-barrel_TonB"/>
</dbReference>
<feature type="domain" description="TonB-dependent receptor-like beta-barrel" evidence="4">
    <location>
        <begin position="419"/>
        <end position="920"/>
    </location>
</feature>
<feature type="chain" id="PRO_5046518843" evidence="3">
    <location>
        <begin position="35"/>
        <end position="1092"/>
    </location>
</feature>
<evidence type="ECO:0000256" key="3">
    <source>
        <dbReference type="SAM" id="SignalP"/>
    </source>
</evidence>
<name>A0ABW3Q8N1_9BACT</name>
<dbReference type="Gene3D" id="2.60.40.1120">
    <property type="entry name" value="Carboxypeptidase-like, regulatory domain"/>
    <property type="match status" value="1"/>
</dbReference>
<dbReference type="EMBL" id="JBHTLP010000007">
    <property type="protein sequence ID" value="MFD1141090.1"/>
    <property type="molecule type" value="Genomic_DNA"/>
</dbReference>
<proteinExistence type="inferred from homology"/>
<feature type="domain" description="TonB-dependent receptor plug" evidence="5">
    <location>
        <begin position="128"/>
        <end position="235"/>
    </location>
</feature>
<dbReference type="Pfam" id="PF13715">
    <property type="entry name" value="CarbopepD_reg_2"/>
    <property type="match status" value="1"/>
</dbReference>
<protein>
    <submittedName>
        <fullName evidence="6">SusC/RagA family TonB-linked outer membrane protein</fullName>
    </submittedName>
</protein>
<dbReference type="InterPro" id="IPR008969">
    <property type="entry name" value="CarboxyPept-like_regulatory"/>
</dbReference>
<dbReference type="RefSeq" id="WP_379884128.1">
    <property type="nucleotide sequence ID" value="NZ_JBHTLP010000007.1"/>
</dbReference>
<dbReference type="SUPFAM" id="SSF56935">
    <property type="entry name" value="Porins"/>
    <property type="match status" value="1"/>
</dbReference>
<keyword evidence="1" id="KW-0812">Transmembrane</keyword>
<evidence type="ECO:0000313" key="7">
    <source>
        <dbReference type="Proteomes" id="UP001597116"/>
    </source>
</evidence>
<keyword evidence="7" id="KW-1185">Reference proteome</keyword>
<dbReference type="InterPro" id="IPR023997">
    <property type="entry name" value="TonB-dep_OMP_SusC/RagA_CS"/>
</dbReference>
<dbReference type="InterPro" id="IPR037066">
    <property type="entry name" value="Plug_dom_sf"/>
</dbReference>
<comment type="subcellular location">
    <subcellularLocation>
        <location evidence="1">Cell outer membrane</location>
        <topology evidence="1">Multi-pass membrane protein</topology>
    </subcellularLocation>
</comment>
<dbReference type="SUPFAM" id="SSF49464">
    <property type="entry name" value="Carboxypeptidase regulatory domain-like"/>
    <property type="match status" value="1"/>
</dbReference>
<organism evidence="6 7">
    <name type="scientific">Larkinella insperata</name>
    <dbReference type="NCBI Taxonomy" id="332158"/>
    <lineage>
        <taxon>Bacteria</taxon>
        <taxon>Pseudomonadati</taxon>
        <taxon>Bacteroidota</taxon>
        <taxon>Cytophagia</taxon>
        <taxon>Cytophagales</taxon>
        <taxon>Spirosomataceae</taxon>
        <taxon>Larkinella</taxon>
    </lineage>
</organism>
<dbReference type="Pfam" id="PF00593">
    <property type="entry name" value="TonB_dep_Rec_b-barrel"/>
    <property type="match status" value="1"/>
</dbReference>
<evidence type="ECO:0000256" key="2">
    <source>
        <dbReference type="RuleBase" id="RU003357"/>
    </source>
</evidence>
<dbReference type="Gene3D" id="2.170.130.10">
    <property type="entry name" value="TonB-dependent receptor, plug domain"/>
    <property type="match status" value="1"/>
</dbReference>
<keyword evidence="1 2" id="KW-0472">Membrane</keyword>
<evidence type="ECO:0000259" key="4">
    <source>
        <dbReference type="Pfam" id="PF00593"/>
    </source>
</evidence>
<feature type="signal peptide" evidence="3">
    <location>
        <begin position="1"/>
        <end position="34"/>
    </location>
</feature>
<evidence type="ECO:0000313" key="6">
    <source>
        <dbReference type="EMBL" id="MFD1141090.1"/>
    </source>
</evidence>
<gene>
    <name evidence="6" type="ORF">ACFQ4C_08220</name>
</gene>
<keyword evidence="2" id="KW-0798">TonB box</keyword>
<sequence>MRQNLSNVFKKPGSRCLLWLLTAFLTAVSLDSLAQVAIQGVVISADGSGALPGVSVLVKGTQQGTITDQDGKYVLKGLQPESVLVFSFIGYKPQEATVGKNKAIDVALEVDAANLQEVVVVGYGAQKKENLSGAVDVVDSKVLEARPIQNVAQGLQGAIPNLNIDFVSGEPGQAPNINIRGFTSINGGNPLILVDNVPMDAGELNYLAPSDIKSISVLKDASSAAIYGARAAYGVILITTKAGTGDRLSINYSNNFSLGKPTVLPNKITDPYIYMRLLETSTDNTPWDNVNYTASQYQWAKERSDNPSGTNPIRLNPVDNSLYEYMGDRDWTRYFLDNYTFSQRHNLSMAGKSGKTSYYLSGAYDSQNGALRIAEDKFDRYTTRGKINFQPFKWLTVGNNTSIALTQRTKPYQLSIQSLYNLFPTSVDKNPDGTWANTDVGRVGAQLTEGGRSDEKDNMFQTTFNAEMSFFDNLLKINSDFTTRRENLNYAGNQSKVRIGYGPADVREEGNNIAYRRADNVTYTVFNAYATLNKALGFHHLSAIVGYNQESNRAEFFTAQKAGVISTSLPSIGLATGEALVNEGIREWAIRGAFYRLNYIYHDKYIVEFNGRYDGSSKFPKDKRFGFFPSASGAWKLDGEPFWKPLSKVVNHFKIRGSYGLLGNQFVSEYGYIATMGTRRGSYLIDGNVPQVVTSAPLVSPNYTWEKVASANIGADLGFFQHKITASFDYYNRATKGMLTQGRDLPDVLGSMEPNENAADLRTKGWELSVGYDDDFTVGGKSLRFNSKFTLGDSRSLITRFDNPNKNLTQYYQGMELGEMWGLQSDGLFRTEDEIKQLDQSQIIPWGALSVVPGWPKYRDLDGNGKIEKGTSVDAPKDLSKIGNVTPRLRFGFNLGAEWNGFDIRAFVQGIGKMDYYPLNYLYWGFYQQPYAGGYEHLLDFYRGAPDSDVLRAQHSQAYLNAGLADANTGAYFPVLQSWLADRNLGERIDQAQGLAIPQTRYLLSGAYLRLKNLTIGYTLPSVLLDKVKISRLRIYASGENLTEISKVKKYFDPESITDNVDKANPSKSTASGWGYAYPFQRRFSFGLEIQF</sequence>
<dbReference type="PROSITE" id="PS52016">
    <property type="entry name" value="TONB_DEPENDENT_REC_3"/>
    <property type="match status" value="1"/>
</dbReference>
<comment type="caution">
    <text evidence="6">The sequence shown here is derived from an EMBL/GenBank/DDBJ whole genome shotgun (WGS) entry which is preliminary data.</text>
</comment>
<dbReference type="NCBIfam" id="TIGR04056">
    <property type="entry name" value="OMP_RagA_SusC"/>
    <property type="match status" value="1"/>
</dbReference>
<dbReference type="Pfam" id="PF07715">
    <property type="entry name" value="Plug"/>
    <property type="match status" value="1"/>
</dbReference>
<reference evidence="7" key="1">
    <citation type="journal article" date="2019" name="Int. J. Syst. Evol. Microbiol.">
        <title>The Global Catalogue of Microorganisms (GCM) 10K type strain sequencing project: providing services to taxonomists for standard genome sequencing and annotation.</title>
        <authorList>
            <consortium name="The Broad Institute Genomics Platform"/>
            <consortium name="The Broad Institute Genome Sequencing Center for Infectious Disease"/>
            <person name="Wu L."/>
            <person name="Ma J."/>
        </authorList>
    </citation>
    <scope>NUCLEOTIDE SEQUENCE [LARGE SCALE GENOMIC DNA]</scope>
    <source>
        <strain evidence="7">CCUG 55608</strain>
    </source>
</reference>
<comment type="similarity">
    <text evidence="1 2">Belongs to the TonB-dependent receptor family.</text>
</comment>
<dbReference type="InterPro" id="IPR039426">
    <property type="entry name" value="TonB-dep_rcpt-like"/>
</dbReference>
<evidence type="ECO:0000259" key="5">
    <source>
        <dbReference type="Pfam" id="PF07715"/>
    </source>
</evidence>
<keyword evidence="1" id="KW-1134">Transmembrane beta strand</keyword>
<dbReference type="InterPro" id="IPR023996">
    <property type="entry name" value="TonB-dep_OMP_SusC/RagA"/>
</dbReference>
<dbReference type="InterPro" id="IPR012910">
    <property type="entry name" value="Plug_dom"/>
</dbReference>
<keyword evidence="3" id="KW-0732">Signal</keyword>